<feature type="region of interest" description="Disordered" evidence="1">
    <location>
        <begin position="1"/>
        <end position="21"/>
    </location>
</feature>
<protein>
    <submittedName>
        <fullName evidence="2">Uncharacterized protein</fullName>
    </submittedName>
</protein>
<accession>A0A2T3AYZ0</accession>
<feature type="compositionally biased region" description="Low complexity" evidence="1">
    <location>
        <begin position="1"/>
        <end position="13"/>
    </location>
</feature>
<name>A0A2T3AYZ0_AMORE</name>
<dbReference type="RefSeq" id="XP_024719883.1">
    <property type="nucleotide sequence ID" value="XM_024865316.1"/>
</dbReference>
<keyword evidence="3" id="KW-1185">Reference proteome</keyword>
<dbReference type="InParanoid" id="A0A2T3AYZ0"/>
<dbReference type="GeneID" id="36573397"/>
<organism evidence="2 3">
    <name type="scientific">Amorphotheca resinae ATCC 22711</name>
    <dbReference type="NCBI Taxonomy" id="857342"/>
    <lineage>
        <taxon>Eukaryota</taxon>
        <taxon>Fungi</taxon>
        <taxon>Dikarya</taxon>
        <taxon>Ascomycota</taxon>
        <taxon>Pezizomycotina</taxon>
        <taxon>Leotiomycetes</taxon>
        <taxon>Helotiales</taxon>
        <taxon>Amorphothecaceae</taxon>
        <taxon>Amorphotheca</taxon>
    </lineage>
</organism>
<dbReference type="Proteomes" id="UP000241818">
    <property type="component" value="Unassembled WGS sequence"/>
</dbReference>
<dbReference type="EMBL" id="KZ679013">
    <property type="protein sequence ID" value="PSS15284.1"/>
    <property type="molecule type" value="Genomic_DNA"/>
</dbReference>
<sequence>MKGECGCSGSSSCKYRPRSRHPSLSLSRLHLIYSPPKAPVRSLVLVDLAVHGYLGLFGFAAHRDAIVEEGGAYLVGFRGHGLGEQSFVP</sequence>
<gene>
    <name evidence="2" type="ORF">M430DRAFT_259228</name>
</gene>
<evidence type="ECO:0000256" key="1">
    <source>
        <dbReference type="SAM" id="MobiDB-lite"/>
    </source>
</evidence>
<evidence type="ECO:0000313" key="2">
    <source>
        <dbReference type="EMBL" id="PSS15284.1"/>
    </source>
</evidence>
<reference evidence="2 3" key="1">
    <citation type="journal article" date="2018" name="New Phytol.">
        <title>Comparative genomics and transcriptomics depict ericoid mycorrhizal fungi as versatile saprotrophs and plant mutualists.</title>
        <authorList>
            <person name="Martino E."/>
            <person name="Morin E."/>
            <person name="Grelet G.A."/>
            <person name="Kuo A."/>
            <person name="Kohler A."/>
            <person name="Daghino S."/>
            <person name="Barry K.W."/>
            <person name="Cichocki N."/>
            <person name="Clum A."/>
            <person name="Dockter R.B."/>
            <person name="Hainaut M."/>
            <person name="Kuo R.C."/>
            <person name="LaButti K."/>
            <person name="Lindahl B.D."/>
            <person name="Lindquist E.A."/>
            <person name="Lipzen A."/>
            <person name="Khouja H.R."/>
            <person name="Magnuson J."/>
            <person name="Murat C."/>
            <person name="Ohm R.A."/>
            <person name="Singer S.W."/>
            <person name="Spatafora J.W."/>
            <person name="Wang M."/>
            <person name="Veneault-Fourrey C."/>
            <person name="Henrissat B."/>
            <person name="Grigoriev I.V."/>
            <person name="Martin F.M."/>
            <person name="Perotto S."/>
        </authorList>
    </citation>
    <scope>NUCLEOTIDE SEQUENCE [LARGE SCALE GENOMIC DNA]</scope>
    <source>
        <strain evidence="2 3">ATCC 22711</strain>
    </source>
</reference>
<evidence type="ECO:0000313" key="3">
    <source>
        <dbReference type="Proteomes" id="UP000241818"/>
    </source>
</evidence>
<dbReference type="AlphaFoldDB" id="A0A2T3AYZ0"/>
<proteinExistence type="predicted"/>